<dbReference type="EMBL" id="MRCC01000002">
    <property type="protein sequence ID" value="OKH28779.1"/>
    <property type="molecule type" value="Genomic_DNA"/>
</dbReference>
<organism evidence="7 8">
    <name type="scientific">Chroogloeocystis siderophila 5.2 s.c.1</name>
    <dbReference type="NCBI Taxonomy" id="247279"/>
    <lineage>
        <taxon>Bacteria</taxon>
        <taxon>Bacillati</taxon>
        <taxon>Cyanobacteriota</taxon>
        <taxon>Cyanophyceae</taxon>
        <taxon>Oscillatoriophycideae</taxon>
        <taxon>Chroococcales</taxon>
        <taxon>Chroococcaceae</taxon>
        <taxon>Chroogloeocystis</taxon>
    </lineage>
</organism>
<accession>A0A1U7HYX2</accession>
<comment type="caution">
    <text evidence="7">The sequence shown here is derived from an EMBL/GenBank/DDBJ whole genome shotgun (WGS) entry which is preliminary data.</text>
</comment>
<dbReference type="GO" id="GO:0016020">
    <property type="term" value="C:membrane"/>
    <property type="evidence" value="ECO:0007669"/>
    <property type="project" value="UniProtKB-SubCell"/>
</dbReference>
<feature type="transmembrane region" description="Helical" evidence="6">
    <location>
        <begin position="80"/>
        <end position="99"/>
    </location>
</feature>
<dbReference type="STRING" id="247279.NIES1031_02445"/>
<keyword evidence="3 6" id="KW-0812">Transmembrane</keyword>
<dbReference type="RefSeq" id="WP_073547935.1">
    <property type="nucleotide sequence ID" value="NZ_CAWMVK010000012.1"/>
</dbReference>
<feature type="transmembrane region" description="Helical" evidence="6">
    <location>
        <begin position="135"/>
        <end position="156"/>
    </location>
</feature>
<evidence type="ECO:0000256" key="4">
    <source>
        <dbReference type="ARBA" id="ARBA00022989"/>
    </source>
</evidence>
<proteinExistence type="inferred from homology"/>
<feature type="transmembrane region" description="Helical" evidence="6">
    <location>
        <begin position="301"/>
        <end position="322"/>
    </location>
</feature>
<dbReference type="Proteomes" id="UP000185984">
    <property type="component" value="Unassembled WGS sequence"/>
</dbReference>
<evidence type="ECO:0000256" key="2">
    <source>
        <dbReference type="ARBA" id="ARBA00022448"/>
    </source>
</evidence>
<reference evidence="7 8" key="1">
    <citation type="submission" date="2016-11" db="EMBL/GenBank/DDBJ databases">
        <title>Draft Genome Sequences of Nine Cyanobacterial Strains from Diverse Habitats.</title>
        <authorList>
            <person name="Zhu T."/>
            <person name="Hou S."/>
            <person name="Lu X."/>
            <person name="Hess W.R."/>
        </authorList>
    </citation>
    <scope>NUCLEOTIDE SEQUENCE [LARGE SCALE GENOMIC DNA]</scope>
    <source>
        <strain evidence="7 8">5.2 s.c.1</strain>
    </source>
</reference>
<sequence>MLQLGLTALLAFYVAWNLGANDVANAMGTSVGSKAVTLRQALIIAGVLEFTGAVLFGHEVSETLATQIVNPELFAAEPQVLLIGMFSVLLAAGLWLQIATSRGFPVSSSHAVVGAIAGFSWVAAGVQAIDWSLIGTISLAWVVTPLVSGAIAALFYRVIKHSILDRQDSIQQLNEWIPWLSVTLLSVFGIIVLPKLSQPINTFFYEQLHWNIPKHDLPIGIGAIAAASLTIVSWRQLDQNIVRKSLSPTQNIVEKQLAKFQLLSACFVAFAHGSNDVGNAIAPLAAINYISLTGTVPINDMIIPLWILVLGGAGIVTGLAIWGKKVIGTIGEGIIPLQPSAGFCAELATATTILLASRFGIPVSTSHALVGGVVGIGLVQGNKSIQFNTVQGIVIAWLITVPAGALLGASIFAIARNF</sequence>
<evidence type="ECO:0000313" key="8">
    <source>
        <dbReference type="Proteomes" id="UP000185984"/>
    </source>
</evidence>
<evidence type="ECO:0000256" key="1">
    <source>
        <dbReference type="ARBA" id="ARBA00004141"/>
    </source>
</evidence>
<comment type="subcellular location">
    <subcellularLocation>
        <location evidence="1 6">Membrane</location>
        <topology evidence="1 6">Multi-pass membrane protein</topology>
    </subcellularLocation>
</comment>
<name>A0A1U7HYX2_9CHRO</name>
<evidence type="ECO:0000256" key="5">
    <source>
        <dbReference type="ARBA" id="ARBA00023136"/>
    </source>
</evidence>
<dbReference type="AlphaFoldDB" id="A0A1U7HYX2"/>
<comment type="similarity">
    <text evidence="6">Belongs to the inorganic phosphate transporter (PiT) (TC 2.A.20) family.</text>
</comment>
<feature type="transmembrane region" description="Helical" evidence="6">
    <location>
        <begin position="111"/>
        <end position="129"/>
    </location>
</feature>
<feature type="transmembrane region" description="Helical" evidence="6">
    <location>
        <begin position="217"/>
        <end position="237"/>
    </location>
</feature>
<dbReference type="OrthoDB" id="9779554at2"/>
<dbReference type="GO" id="GO:0035435">
    <property type="term" value="P:phosphate ion transmembrane transport"/>
    <property type="evidence" value="ECO:0007669"/>
    <property type="project" value="TreeGrafter"/>
</dbReference>
<keyword evidence="5 6" id="KW-0472">Membrane</keyword>
<feature type="transmembrane region" description="Helical" evidence="6">
    <location>
        <begin position="176"/>
        <end position="197"/>
    </location>
</feature>
<keyword evidence="8" id="KW-1185">Reference proteome</keyword>
<feature type="transmembrane region" description="Helical" evidence="6">
    <location>
        <begin position="361"/>
        <end position="381"/>
    </location>
</feature>
<gene>
    <name evidence="7" type="ORF">NIES1031_02445</name>
</gene>
<keyword evidence="2 6" id="KW-0813">Transport</keyword>
<keyword evidence="4 6" id="KW-1133">Transmembrane helix</keyword>
<feature type="transmembrane region" description="Helical" evidence="6">
    <location>
        <begin position="393"/>
        <end position="415"/>
    </location>
</feature>
<protein>
    <recommendedName>
        <fullName evidence="6">Phosphate transporter</fullName>
    </recommendedName>
</protein>
<dbReference type="PANTHER" id="PTHR11101:SF80">
    <property type="entry name" value="PHOSPHATE TRANSPORTER"/>
    <property type="match status" value="1"/>
</dbReference>
<dbReference type="GO" id="GO:0005315">
    <property type="term" value="F:phosphate transmembrane transporter activity"/>
    <property type="evidence" value="ECO:0007669"/>
    <property type="project" value="InterPro"/>
</dbReference>
<dbReference type="PANTHER" id="PTHR11101">
    <property type="entry name" value="PHOSPHATE TRANSPORTER"/>
    <property type="match status" value="1"/>
</dbReference>
<keyword evidence="6" id="KW-0592">Phosphate transport</keyword>
<dbReference type="InterPro" id="IPR001204">
    <property type="entry name" value="Phos_transporter"/>
</dbReference>
<evidence type="ECO:0000256" key="3">
    <source>
        <dbReference type="ARBA" id="ARBA00022692"/>
    </source>
</evidence>
<dbReference type="Pfam" id="PF01384">
    <property type="entry name" value="PHO4"/>
    <property type="match status" value="1"/>
</dbReference>
<evidence type="ECO:0000256" key="6">
    <source>
        <dbReference type="RuleBase" id="RU363058"/>
    </source>
</evidence>
<evidence type="ECO:0000313" key="7">
    <source>
        <dbReference type="EMBL" id="OKH28779.1"/>
    </source>
</evidence>